<sequence>MMKTALLSTCVLAGVLLSCNSAPSKKERDSAVTNPELTNTSASCFMKTVGKDTFLLQILVDDRKVNGVLDYNFFEKDQSSGILEGRLTDNILRASYSYTSEGTKSTRNVVFKLMGDQAYEGLADSADADGNPIFTPSDAALKFDPVPYKKQACQ</sequence>
<name>A0A3N4PIJ9_9BACT</name>
<dbReference type="OrthoDB" id="794403at2"/>
<organism evidence="2 3">
    <name type="scientific">Chitinophaga lutea</name>
    <dbReference type="NCBI Taxonomy" id="2488634"/>
    <lineage>
        <taxon>Bacteria</taxon>
        <taxon>Pseudomonadati</taxon>
        <taxon>Bacteroidota</taxon>
        <taxon>Chitinophagia</taxon>
        <taxon>Chitinophagales</taxon>
        <taxon>Chitinophagaceae</taxon>
        <taxon>Chitinophaga</taxon>
    </lineage>
</organism>
<feature type="signal peptide" evidence="1">
    <location>
        <begin position="1"/>
        <end position="21"/>
    </location>
</feature>
<dbReference type="RefSeq" id="WP_158618173.1">
    <property type="nucleotide sequence ID" value="NZ_RPDH01000002.1"/>
</dbReference>
<evidence type="ECO:0000313" key="3">
    <source>
        <dbReference type="Proteomes" id="UP000278351"/>
    </source>
</evidence>
<dbReference type="EMBL" id="RPDH01000002">
    <property type="protein sequence ID" value="RPE08503.1"/>
    <property type="molecule type" value="Genomic_DNA"/>
</dbReference>
<proteinExistence type="predicted"/>
<evidence type="ECO:0000313" key="2">
    <source>
        <dbReference type="EMBL" id="RPE08503.1"/>
    </source>
</evidence>
<evidence type="ECO:0000256" key="1">
    <source>
        <dbReference type="SAM" id="SignalP"/>
    </source>
</evidence>
<dbReference type="Proteomes" id="UP000278351">
    <property type="component" value="Unassembled WGS sequence"/>
</dbReference>
<keyword evidence="1" id="KW-0732">Signal</keyword>
<gene>
    <name evidence="2" type="ORF">EGT74_15775</name>
</gene>
<protein>
    <recommendedName>
        <fullName evidence="4">Lipoprotein</fullName>
    </recommendedName>
</protein>
<reference evidence="2 3" key="1">
    <citation type="submission" date="2018-11" db="EMBL/GenBank/DDBJ databases">
        <title>Chitinophaga lutea sp.nov., isolate from arsenic contaminated soil.</title>
        <authorList>
            <person name="Zong Y."/>
        </authorList>
    </citation>
    <scope>NUCLEOTIDE SEQUENCE [LARGE SCALE GENOMIC DNA]</scope>
    <source>
        <strain evidence="2 3">ZY74</strain>
    </source>
</reference>
<accession>A0A3N4PIJ9</accession>
<dbReference type="PROSITE" id="PS51257">
    <property type="entry name" value="PROKAR_LIPOPROTEIN"/>
    <property type="match status" value="1"/>
</dbReference>
<keyword evidence="3" id="KW-1185">Reference proteome</keyword>
<evidence type="ECO:0008006" key="4">
    <source>
        <dbReference type="Google" id="ProtNLM"/>
    </source>
</evidence>
<feature type="chain" id="PRO_5018153904" description="Lipoprotein" evidence="1">
    <location>
        <begin position="22"/>
        <end position="154"/>
    </location>
</feature>
<comment type="caution">
    <text evidence="2">The sequence shown here is derived from an EMBL/GenBank/DDBJ whole genome shotgun (WGS) entry which is preliminary data.</text>
</comment>
<dbReference type="AlphaFoldDB" id="A0A3N4PIJ9"/>